<protein>
    <submittedName>
        <fullName evidence="5">Uncharacterized protein</fullName>
    </submittedName>
</protein>
<reference evidence="5 6" key="1">
    <citation type="submission" date="2020-02" db="EMBL/GenBank/DDBJ databases">
        <authorList>
            <person name="Ferguson B K."/>
        </authorList>
    </citation>
    <scope>NUCLEOTIDE SEQUENCE [LARGE SCALE GENOMIC DNA]</scope>
</reference>
<dbReference type="EMBL" id="CADCXU010015124">
    <property type="protein sequence ID" value="CAB0004655.1"/>
    <property type="molecule type" value="Genomic_DNA"/>
</dbReference>
<gene>
    <name evidence="5" type="ORF">NTEN_LOCUS10132</name>
</gene>
<evidence type="ECO:0000313" key="5">
    <source>
        <dbReference type="EMBL" id="CAB0004655.1"/>
    </source>
</evidence>
<dbReference type="OrthoDB" id="2096344at2759"/>
<dbReference type="PANTHER" id="PTHR44499">
    <property type="entry name" value="JOUBERIN"/>
    <property type="match status" value="1"/>
</dbReference>
<feature type="region of interest" description="Disordered" evidence="4">
    <location>
        <begin position="256"/>
        <end position="278"/>
    </location>
</feature>
<dbReference type="SUPFAM" id="SSF50978">
    <property type="entry name" value="WD40 repeat-like"/>
    <property type="match status" value="1"/>
</dbReference>
<dbReference type="PROSITE" id="PS50082">
    <property type="entry name" value="WD_REPEATS_2"/>
    <property type="match status" value="1"/>
</dbReference>
<keyword evidence="6" id="KW-1185">Reference proteome</keyword>
<dbReference type="InterPro" id="IPR036322">
    <property type="entry name" value="WD40_repeat_dom_sf"/>
</dbReference>
<evidence type="ECO:0000256" key="4">
    <source>
        <dbReference type="SAM" id="MobiDB-lite"/>
    </source>
</evidence>
<dbReference type="SMART" id="SM00320">
    <property type="entry name" value="WD40"/>
    <property type="match status" value="2"/>
</dbReference>
<dbReference type="PROSITE" id="PS00678">
    <property type="entry name" value="WD_REPEATS_1"/>
    <property type="match status" value="1"/>
</dbReference>
<dbReference type="Proteomes" id="UP000479000">
    <property type="component" value="Unassembled WGS sequence"/>
</dbReference>
<dbReference type="AlphaFoldDB" id="A0A6H5GNM2"/>
<name>A0A6H5GNM2_9HEMI</name>
<feature type="region of interest" description="Disordered" evidence="4">
    <location>
        <begin position="209"/>
        <end position="232"/>
    </location>
</feature>
<organism evidence="5 6">
    <name type="scientific">Nesidiocoris tenuis</name>
    <dbReference type="NCBI Taxonomy" id="355587"/>
    <lineage>
        <taxon>Eukaryota</taxon>
        <taxon>Metazoa</taxon>
        <taxon>Ecdysozoa</taxon>
        <taxon>Arthropoda</taxon>
        <taxon>Hexapoda</taxon>
        <taxon>Insecta</taxon>
        <taxon>Pterygota</taxon>
        <taxon>Neoptera</taxon>
        <taxon>Paraneoptera</taxon>
        <taxon>Hemiptera</taxon>
        <taxon>Heteroptera</taxon>
        <taxon>Panheteroptera</taxon>
        <taxon>Cimicomorpha</taxon>
        <taxon>Miridae</taxon>
        <taxon>Dicyphina</taxon>
        <taxon>Nesidiocoris</taxon>
    </lineage>
</organism>
<dbReference type="GO" id="GO:0036064">
    <property type="term" value="C:ciliary basal body"/>
    <property type="evidence" value="ECO:0007669"/>
    <property type="project" value="TreeGrafter"/>
</dbReference>
<keyword evidence="2" id="KW-0677">Repeat</keyword>
<proteinExistence type="predicted"/>
<sequence length="278" mass="30156">MLVSLHAIDSKLVVKPVKTMATTTQARGEYHRRSSQASTSSHLKILNHPSYVYCCTWIGPSLAVTGCYDRALRLWDLSTVPSLVPKSGSTVSVGSLLDWTRCDPLQCATGHKARVNTLAVLSSDETLVSGDSDGVLIFWKLSTTVPRDPSDSQDMAIKWLDDRSEKIESGSSVSDLSLRSSRESITAPASNTRKKKKGILRALLQTGTRNKSKKGISNGAYTDTESAEGASRGRKSLACRQFLEDLEAQGPWLRPSTQKCLQTGSGMDLPSSNGLRIP</sequence>
<dbReference type="InterPro" id="IPR052803">
    <property type="entry name" value="Cilium-Associated_Jouberin"/>
</dbReference>
<dbReference type="InterPro" id="IPR015943">
    <property type="entry name" value="WD40/YVTN_repeat-like_dom_sf"/>
</dbReference>
<evidence type="ECO:0000256" key="1">
    <source>
        <dbReference type="ARBA" id="ARBA00022574"/>
    </source>
</evidence>
<accession>A0A6H5GNM2</accession>
<dbReference type="Pfam" id="PF00400">
    <property type="entry name" value="WD40"/>
    <property type="match status" value="2"/>
</dbReference>
<feature type="repeat" description="WD" evidence="3">
    <location>
        <begin position="108"/>
        <end position="143"/>
    </location>
</feature>
<evidence type="ECO:0000256" key="3">
    <source>
        <dbReference type="PROSITE-ProRule" id="PRU00221"/>
    </source>
</evidence>
<keyword evidence="1 3" id="KW-0853">WD repeat</keyword>
<dbReference type="GO" id="GO:0044458">
    <property type="term" value="P:motile cilium assembly"/>
    <property type="evidence" value="ECO:0007669"/>
    <property type="project" value="TreeGrafter"/>
</dbReference>
<dbReference type="Gene3D" id="2.130.10.10">
    <property type="entry name" value="YVTN repeat-like/Quinoprotein amine dehydrogenase"/>
    <property type="match status" value="1"/>
</dbReference>
<dbReference type="PANTHER" id="PTHR44499:SF1">
    <property type="entry name" value="JOUBERIN"/>
    <property type="match status" value="1"/>
</dbReference>
<feature type="region of interest" description="Disordered" evidence="4">
    <location>
        <begin position="171"/>
        <end position="195"/>
    </location>
</feature>
<dbReference type="PROSITE" id="PS50294">
    <property type="entry name" value="WD_REPEATS_REGION"/>
    <property type="match status" value="1"/>
</dbReference>
<evidence type="ECO:0000313" key="6">
    <source>
        <dbReference type="Proteomes" id="UP000479000"/>
    </source>
</evidence>
<dbReference type="InterPro" id="IPR019775">
    <property type="entry name" value="WD40_repeat_CS"/>
</dbReference>
<dbReference type="InterPro" id="IPR001680">
    <property type="entry name" value="WD40_rpt"/>
</dbReference>
<evidence type="ECO:0000256" key="2">
    <source>
        <dbReference type="ARBA" id="ARBA00022737"/>
    </source>
</evidence>